<organism evidence="2 3">
    <name type="scientific">Castellaniella hirudinis</name>
    <dbReference type="NCBI Taxonomy" id="1144617"/>
    <lineage>
        <taxon>Bacteria</taxon>
        <taxon>Pseudomonadati</taxon>
        <taxon>Pseudomonadota</taxon>
        <taxon>Betaproteobacteria</taxon>
        <taxon>Burkholderiales</taxon>
        <taxon>Alcaligenaceae</taxon>
        <taxon>Castellaniella</taxon>
    </lineage>
</organism>
<gene>
    <name evidence="2" type="ORF">ACFO0J_08265</name>
</gene>
<dbReference type="RefSeq" id="WP_376812599.1">
    <property type="nucleotide sequence ID" value="NZ_JBHSDY010000005.1"/>
</dbReference>
<comment type="caution">
    <text evidence="2">The sequence shown here is derived from an EMBL/GenBank/DDBJ whole genome shotgun (WGS) entry which is preliminary data.</text>
</comment>
<feature type="signal peptide" evidence="1">
    <location>
        <begin position="1"/>
        <end position="25"/>
    </location>
</feature>
<feature type="chain" id="PRO_5045927342" evidence="1">
    <location>
        <begin position="26"/>
        <end position="515"/>
    </location>
</feature>
<protein>
    <submittedName>
        <fullName evidence="2">S10 family peptidase</fullName>
    </submittedName>
</protein>
<name>A0ABV8RXQ2_9BURK</name>
<dbReference type="Pfam" id="PF00450">
    <property type="entry name" value="Peptidase_S10"/>
    <property type="match status" value="1"/>
</dbReference>
<keyword evidence="1" id="KW-0732">Signal</keyword>
<evidence type="ECO:0000256" key="1">
    <source>
        <dbReference type="SAM" id="SignalP"/>
    </source>
</evidence>
<evidence type="ECO:0000313" key="2">
    <source>
        <dbReference type="EMBL" id="MFC4298033.1"/>
    </source>
</evidence>
<reference evidence="3" key="1">
    <citation type="journal article" date="2019" name="Int. J. Syst. Evol. Microbiol.">
        <title>The Global Catalogue of Microorganisms (GCM) 10K type strain sequencing project: providing services to taxonomists for standard genome sequencing and annotation.</title>
        <authorList>
            <consortium name="The Broad Institute Genomics Platform"/>
            <consortium name="The Broad Institute Genome Sequencing Center for Infectious Disease"/>
            <person name="Wu L."/>
            <person name="Ma J."/>
        </authorList>
    </citation>
    <scope>NUCLEOTIDE SEQUENCE [LARGE SCALE GENOMIC DNA]</scope>
    <source>
        <strain evidence="3">CGMCC 1.19029</strain>
    </source>
</reference>
<dbReference type="EMBL" id="JBHSDY010000005">
    <property type="protein sequence ID" value="MFC4298033.1"/>
    <property type="molecule type" value="Genomic_DNA"/>
</dbReference>
<dbReference type="InterPro" id="IPR001563">
    <property type="entry name" value="Peptidase_S10"/>
</dbReference>
<evidence type="ECO:0000313" key="3">
    <source>
        <dbReference type="Proteomes" id="UP001595756"/>
    </source>
</evidence>
<dbReference type="SUPFAM" id="SSF53474">
    <property type="entry name" value="alpha/beta-Hydrolases"/>
    <property type="match status" value="1"/>
</dbReference>
<dbReference type="Proteomes" id="UP001595756">
    <property type="component" value="Unassembled WGS sequence"/>
</dbReference>
<dbReference type="Gene3D" id="3.40.50.1820">
    <property type="entry name" value="alpha/beta hydrolase"/>
    <property type="match status" value="1"/>
</dbReference>
<keyword evidence="3" id="KW-1185">Reference proteome</keyword>
<sequence>MMTQLKTRCAIGLAALALAPAAAWSSAPDGIEQTTALQDQVTVGAVQLDYTVTAGKLLIRTGEGKPSAALSYTAYTLDGAQAARRPVTFFWDGGPGGSTFAENFFGFGPKRYFASRHAHAGPPYLTQANPYTLLAHSDLVFIDPVGTGYSHALGQFADRDFWGVEPDADAMSAAIVRYLRMNRRWQSPKFLLGSSYGTTRASIVADKLQSNGMAINGVILVGSALNFGMQDNGLDQQFTLGLPSMAAIAWHHGKTAHQSMALPDFLRAVEAFVRTEYGPALSLGNRLPPEQKQALAKKLAGYIGLDAQYIHDAHLRVSVVRFRKELLRDQGLTVGRLDGRSVSADFDTVGEEPENDYWLMEELLMPARGVIESFYGAELGRDDPQDYRIVAAGAIQAWTWDHELPNIAGISRYELQERNIFPQNTWVAAHLSAAMRANRNLRVFQAHGYFDLATPYAWGDYDLSHMTHDQGLMDRITTSYYEAGHTIFFDEKAIPRMSRELGEFYAAALKPHAGP</sequence>
<proteinExistence type="predicted"/>
<dbReference type="InterPro" id="IPR029058">
    <property type="entry name" value="AB_hydrolase_fold"/>
</dbReference>
<accession>A0ABV8RXQ2</accession>